<dbReference type="STRING" id="1684307.A0A316U9Z3"/>
<feature type="region of interest" description="Disordered" evidence="6">
    <location>
        <begin position="1"/>
        <end position="62"/>
    </location>
</feature>
<dbReference type="RefSeq" id="XP_025348794.1">
    <property type="nucleotide sequence ID" value="XM_025492328.1"/>
</dbReference>
<feature type="binding site" evidence="5">
    <location>
        <position position="585"/>
    </location>
    <ligand>
        <name>Zn(2+)</name>
        <dbReference type="ChEBI" id="CHEBI:29105"/>
    </ligand>
</feature>
<organism evidence="8 9">
    <name type="scientific">Pseudomicrostroma glucosiphilum</name>
    <dbReference type="NCBI Taxonomy" id="1684307"/>
    <lineage>
        <taxon>Eukaryota</taxon>
        <taxon>Fungi</taxon>
        <taxon>Dikarya</taxon>
        <taxon>Basidiomycota</taxon>
        <taxon>Ustilaginomycotina</taxon>
        <taxon>Exobasidiomycetes</taxon>
        <taxon>Microstromatales</taxon>
        <taxon>Microstromatales incertae sedis</taxon>
        <taxon>Pseudomicrostroma</taxon>
    </lineage>
</organism>
<proteinExistence type="predicted"/>
<evidence type="ECO:0000256" key="1">
    <source>
        <dbReference type="ARBA" id="ARBA00004141"/>
    </source>
</evidence>
<dbReference type="InterPro" id="IPR004254">
    <property type="entry name" value="AdipoR/HlyIII-related"/>
</dbReference>
<evidence type="ECO:0000313" key="8">
    <source>
        <dbReference type="EMBL" id="PWN21634.1"/>
    </source>
</evidence>
<feature type="compositionally biased region" description="Low complexity" evidence="6">
    <location>
        <begin position="1"/>
        <end position="17"/>
    </location>
</feature>
<feature type="transmembrane region" description="Helical" evidence="7">
    <location>
        <begin position="485"/>
        <end position="506"/>
    </location>
</feature>
<evidence type="ECO:0000256" key="6">
    <source>
        <dbReference type="SAM" id="MobiDB-lite"/>
    </source>
</evidence>
<evidence type="ECO:0000256" key="5">
    <source>
        <dbReference type="PIRSR" id="PIRSR604254-1"/>
    </source>
</evidence>
<feature type="binding site" evidence="5">
    <location>
        <position position="440"/>
    </location>
    <ligand>
        <name>Zn(2+)</name>
        <dbReference type="ChEBI" id="CHEBI:29105"/>
    </ligand>
</feature>
<feature type="transmembrane region" description="Helical" evidence="7">
    <location>
        <begin position="459"/>
        <end position="478"/>
    </location>
</feature>
<dbReference type="Pfam" id="PF03006">
    <property type="entry name" value="HlyIII"/>
    <property type="match status" value="1"/>
</dbReference>
<gene>
    <name evidence="8" type="ORF">BCV69DRAFT_282353</name>
</gene>
<keyword evidence="2 7" id="KW-0812">Transmembrane</keyword>
<keyword evidence="4 7" id="KW-0472">Membrane</keyword>
<dbReference type="Proteomes" id="UP000245942">
    <property type="component" value="Unassembled WGS sequence"/>
</dbReference>
<evidence type="ECO:0000256" key="4">
    <source>
        <dbReference type="ARBA" id="ARBA00023136"/>
    </source>
</evidence>
<dbReference type="GO" id="GO:0038023">
    <property type="term" value="F:signaling receptor activity"/>
    <property type="evidence" value="ECO:0007669"/>
    <property type="project" value="TreeGrafter"/>
</dbReference>
<evidence type="ECO:0000256" key="7">
    <source>
        <dbReference type="SAM" id="Phobius"/>
    </source>
</evidence>
<sequence>MASSLATSPDTPTASTSVRRRHSKAVQSHQPHHRHHDAASHPKRPVHLHQRRASQPASVYHASSRRRELASSLFTGSEGWTSTDSGWSSQLSSSEDGEWSDEDDRVLRWSEKGKARQQERLDYLDLSLSMPYTVVAMRDSIVLYLAALEDKAKAVASRLRAHEEGGGADSTPASSSSSNDMLVTFQSQLAVIRNDLKRIVLLFPTPPQAAFGQSLASFPSPVSTFTASQAALAARSQSLAADWERLASALGSRLPAGPSGLLAAMHSQLETLNETMATMSLRDLWEERKQLQWPSARMGEVSSSLVESILESTSKGRERAGSIIDSMLELERAAYARACELAKGGRLITYEELPHLWRNNEHILTGYRFIPLNEPLALLKSAVTIHNETLNIHTHLVGIAFILPLFWASHDEDATNMDRVIRAAYLGSALKCLILSVAWHICSGSSNICLFNRSACADYSGVAVLIAATVISTVYAEFFCQPKLALLYSVTTGLVGLAGAVLPWQTWFNKRENKGKRIAMFLGICFTSLLPFFHASYKHGLIRTFVFLSPIIPSLLAYIGGLVIYATNCPESLLPGKFDLWGHSHQWWHCAILLAIALHWKAMEGFRQGRVEYSCQAL</sequence>
<feature type="transmembrane region" description="Helical" evidence="7">
    <location>
        <begin position="518"/>
        <end position="537"/>
    </location>
</feature>
<comment type="subcellular location">
    <subcellularLocation>
        <location evidence="1">Membrane</location>
        <topology evidence="1">Multi-pass membrane protein</topology>
    </subcellularLocation>
</comment>
<feature type="transmembrane region" description="Helical" evidence="7">
    <location>
        <begin position="586"/>
        <end position="603"/>
    </location>
</feature>
<accession>A0A316U9Z3</accession>
<keyword evidence="5" id="KW-0479">Metal-binding</keyword>
<feature type="compositionally biased region" description="Polar residues" evidence="6">
    <location>
        <begin position="77"/>
        <end position="91"/>
    </location>
</feature>
<dbReference type="OrthoDB" id="5585746at2759"/>
<feature type="transmembrane region" description="Helical" evidence="7">
    <location>
        <begin position="390"/>
        <end position="408"/>
    </location>
</feature>
<evidence type="ECO:0000313" key="9">
    <source>
        <dbReference type="Proteomes" id="UP000245942"/>
    </source>
</evidence>
<feature type="transmembrane region" description="Helical" evidence="7">
    <location>
        <begin position="420"/>
        <end position="439"/>
    </location>
</feature>
<feature type="transmembrane region" description="Helical" evidence="7">
    <location>
        <begin position="544"/>
        <end position="566"/>
    </location>
</feature>
<dbReference type="GO" id="GO:0006882">
    <property type="term" value="P:intracellular zinc ion homeostasis"/>
    <property type="evidence" value="ECO:0007669"/>
    <property type="project" value="TreeGrafter"/>
</dbReference>
<dbReference type="AlphaFoldDB" id="A0A316U9Z3"/>
<evidence type="ECO:0000256" key="3">
    <source>
        <dbReference type="ARBA" id="ARBA00022989"/>
    </source>
</evidence>
<name>A0A316U9Z3_9BASI</name>
<reference evidence="8 9" key="1">
    <citation type="journal article" date="2018" name="Mol. Biol. Evol.">
        <title>Broad Genomic Sampling Reveals a Smut Pathogenic Ancestry of the Fungal Clade Ustilaginomycotina.</title>
        <authorList>
            <person name="Kijpornyongpan T."/>
            <person name="Mondo S.J."/>
            <person name="Barry K."/>
            <person name="Sandor L."/>
            <person name="Lee J."/>
            <person name="Lipzen A."/>
            <person name="Pangilinan J."/>
            <person name="LaButti K."/>
            <person name="Hainaut M."/>
            <person name="Henrissat B."/>
            <person name="Grigoriev I.V."/>
            <person name="Spatafora J.W."/>
            <person name="Aime M.C."/>
        </authorList>
    </citation>
    <scope>NUCLEOTIDE SEQUENCE [LARGE SCALE GENOMIC DNA]</scope>
    <source>
        <strain evidence="8 9">MCA 4718</strain>
    </source>
</reference>
<dbReference type="GO" id="GO:0016020">
    <property type="term" value="C:membrane"/>
    <property type="evidence" value="ECO:0007669"/>
    <property type="project" value="UniProtKB-SubCell"/>
</dbReference>
<evidence type="ECO:0000256" key="2">
    <source>
        <dbReference type="ARBA" id="ARBA00022692"/>
    </source>
</evidence>
<dbReference type="GO" id="GO:0046872">
    <property type="term" value="F:metal ion binding"/>
    <property type="evidence" value="ECO:0007669"/>
    <property type="project" value="UniProtKB-KW"/>
</dbReference>
<keyword evidence="9" id="KW-1185">Reference proteome</keyword>
<dbReference type="GeneID" id="37014062"/>
<protein>
    <submittedName>
        <fullName evidence="8">HlyIII-domain-containing protein</fullName>
    </submittedName>
</protein>
<keyword evidence="5" id="KW-0862">Zinc</keyword>
<feature type="binding site" evidence="5">
    <location>
        <position position="589"/>
    </location>
    <ligand>
        <name>Zn(2+)</name>
        <dbReference type="ChEBI" id="CHEBI:29105"/>
    </ligand>
</feature>
<dbReference type="PANTHER" id="PTHR20855:SF97">
    <property type="entry name" value="ADIPOR-LIKE RECEPTOR IZH3-RELATED"/>
    <property type="match status" value="1"/>
</dbReference>
<feature type="region of interest" description="Disordered" evidence="6">
    <location>
        <begin position="77"/>
        <end position="103"/>
    </location>
</feature>
<dbReference type="PANTHER" id="PTHR20855">
    <property type="entry name" value="ADIPOR/PROGESTIN RECEPTOR-RELATED"/>
    <property type="match status" value="1"/>
</dbReference>
<feature type="compositionally biased region" description="Basic residues" evidence="6">
    <location>
        <begin position="18"/>
        <end position="52"/>
    </location>
</feature>
<dbReference type="EMBL" id="KZ819325">
    <property type="protein sequence ID" value="PWN21634.1"/>
    <property type="molecule type" value="Genomic_DNA"/>
</dbReference>
<keyword evidence="3 7" id="KW-1133">Transmembrane helix</keyword>